<name>A0A7J7NZW2_9MAGN</name>
<feature type="compositionally biased region" description="Basic residues" evidence="1">
    <location>
        <begin position="23"/>
        <end position="32"/>
    </location>
</feature>
<reference evidence="2 3" key="1">
    <citation type="journal article" date="2020" name="IScience">
        <title>Genome Sequencing of the Endangered Kingdonia uniflora (Circaeasteraceae, Ranunculales) Reveals Potential Mechanisms of Evolutionary Specialization.</title>
        <authorList>
            <person name="Sun Y."/>
            <person name="Deng T."/>
            <person name="Zhang A."/>
            <person name="Moore M.J."/>
            <person name="Landis J.B."/>
            <person name="Lin N."/>
            <person name="Zhang H."/>
            <person name="Zhang X."/>
            <person name="Huang J."/>
            <person name="Zhang X."/>
            <person name="Sun H."/>
            <person name="Wang H."/>
        </authorList>
    </citation>
    <scope>NUCLEOTIDE SEQUENCE [LARGE SCALE GENOMIC DNA]</scope>
    <source>
        <strain evidence="2">TB1705</strain>
        <tissue evidence="2">Leaf</tissue>
    </source>
</reference>
<evidence type="ECO:0000313" key="2">
    <source>
        <dbReference type="EMBL" id="KAF6172725.1"/>
    </source>
</evidence>
<dbReference type="EMBL" id="JACGCM010000393">
    <property type="protein sequence ID" value="KAF6172725.1"/>
    <property type="molecule type" value="Genomic_DNA"/>
</dbReference>
<dbReference type="AlphaFoldDB" id="A0A7J7NZW2"/>
<protein>
    <submittedName>
        <fullName evidence="2">Uncharacterized protein</fullName>
    </submittedName>
</protein>
<sequence>MPRTVSRSPSYRRRHSPSPVGHRYSRRSRRDRSRSPYSYGRWYSCWIHMFLCKFYDFTSLFVDCFRTSILAK</sequence>
<gene>
    <name evidence="2" type="ORF">GIB67_000783</name>
</gene>
<dbReference type="Proteomes" id="UP000541444">
    <property type="component" value="Unassembled WGS sequence"/>
</dbReference>
<comment type="caution">
    <text evidence="2">The sequence shown here is derived from an EMBL/GenBank/DDBJ whole genome shotgun (WGS) entry which is preliminary data.</text>
</comment>
<feature type="region of interest" description="Disordered" evidence="1">
    <location>
        <begin position="1"/>
        <end position="37"/>
    </location>
</feature>
<evidence type="ECO:0000313" key="3">
    <source>
        <dbReference type="Proteomes" id="UP000541444"/>
    </source>
</evidence>
<accession>A0A7J7NZW2</accession>
<keyword evidence="3" id="KW-1185">Reference proteome</keyword>
<proteinExistence type="predicted"/>
<organism evidence="2 3">
    <name type="scientific">Kingdonia uniflora</name>
    <dbReference type="NCBI Taxonomy" id="39325"/>
    <lineage>
        <taxon>Eukaryota</taxon>
        <taxon>Viridiplantae</taxon>
        <taxon>Streptophyta</taxon>
        <taxon>Embryophyta</taxon>
        <taxon>Tracheophyta</taxon>
        <taxon>Spermatophyta</taxon>
        <taxon>Magnoliopsida</taxon>
        <taxon>Ranunculales</taxon>
        <taxon>Circaeasteraceae</taxon>
        <taxon>Kingdonia</taxon>
    </lineage>
</organism>
<evidence type="ECO:0000256" key="1">
    <source>
        <dbReference type="SAM" id="MobiDB-lite"/>
    </source>
</evidence>